<dbReference type="AlphaFoldDB" id="A0A8J2U4C9"/>
<dbReference type="SUPFAM" id="SSF50037">
    <property type="entry name" value="C-terminal domain of transcriptional repressors"/>
    <property type="match status" value="1"/>
</dbReference>
<dbReference type="Proteomes" id="UP000619743">
    <property type="component" value="Unassembled WGS sequence"/>
</dbReference>
<dbReference type="EMBL" id="BMDX01000005">
    <property type="protein sequence ID" value="GGA73731.1"/>
    <property type="molecule type" value="Genomic_DNA"/>
</dbReference>
<protein>
    <recommendedName>
        <fullName evidence="2">Ferrous iron transporter FeoA-like domain-containing protein</fullName>
    </recommendedName>
</protein>
<dbReference type="Gene3D" id="2.30.30.90">
    <property type="match status" value="1"/>
</dbReference>
<dbReference type="Pfam" id="PF04023">
    <property type="entry name" value="FeoA"/>
    <property type="match status" value="1"/>
</dbReference>
<reference evidence="4" key="1">
    <citation type="journal article" date="2019" name="Int. J. Syst. Evol. Microbiol.">
        <title>The Global Catalogue of Microorganisms (GCM) 10K type strain sequencing project: providing services to taxonomists for standard genome sequencing and annotation.</title>
        <authorList>
            <consortium name="The Broad Institute Genomics Platform"/>
            <consortium name="The Broad Institute Genome Sequencing Center for Infectious Disease"/>
            <person name="Wu L."/>
            <person name="Ma J."/>
        </authorList>
    </citation>
    <scope>NUCLEOTIDE SEQUENCE [LARGE SCALE GENOMIC DNA]</scope>
    <source>
        <strain evidence="4">CGMCC 1.10130</strain>
    </source>
</reference>
<dbReference type="InterPro" id="IPR008988">
    <property type="entry name" value="Transcriptional_repressor_C"/>
</dbReference>
<evidence type="ECO:0000313" key="4">
    <source>
        <dbReference type="Proteomes" id="UP000619743"/>
    </source>
</evidence>
<keyword evidence="4" id="KW-1185">Reference proteome</keyword>
<dbReference type="InterPro" id="IPR038157">
    <property type="entry name" value="FeoA_core_dom"/>
</dbReference>
<dbReference type="GO" id="GO:0046914">
    <property type="term" value="F:transition metal ion binding"/>
    <property type="evidence" value="ECO:0007669"/>
    <property type="project" value="InterPro"/>
</dbReference>
<proteinExistence type="predicted"/>
<keyword evidence="1" id="KW-0408">Iron</keyword>
<accession>A0A8J2U4C9</accession>
<evidence type="ECO:0000313" key="3">
    <source>
        <dbReference type="EMBL" id="GGA73731.1"/>
    </source>
</evidence>
<evidence type="ECO:0000259" key="2">
    <source>
        <dbReference type="SMART" id="SM00899"/>
    </source>
</evidence>
<organism evidence="3 4">
    <name type="scientific">Neiella marina</name>
    <dbReference type="NCBI Taxonomy" id="508461"/>
    <lineage>
        <taxon>Bacteria</taxon>
        <taxon>Pseudomonadati</taxon>
        <taxon>Pseudomonadota</taxon>
        <taxon>Gammaproteobacteria</taxon>
        <taxon>Alteromonadales</taxon>
        <taxon>Echinimonadaceae</taxon>
        <taxon>Neiella</taxon>
    </lineage>
</organism>
<dbReference type="PANTHER" id="PTHR42954">
    <property type="entry name" value="FE(2+) TRANSPORT PROTEIN A"/>
    <property type="match status" value="1"/>
</dbReference>
<dbReference type="OrthoDB" id="9811076at2"/>
<dbReference type="InterPro" id="IPR007167">
    <property type="entry name" value="Fe-transptr_FeoA-like"/>
</dbReference>
<gene>
    <name evidence="3" type="ORF">GCM10011369_14390</name>
</gene>
<dbReference type="RefSeq" id="WP_087505211.1">
    <property type="nucleotide sequence ID" value="NZ_BMDX01000005.1"/>
</dbReference>
<dbReference type="PANTHER" id="PTHR42954:SF2">
    <property type="entry name" value="FE(2+) TRANSPORT PROTEIN A"/>
    <property type="match status" value="1"/>
</dbReference>
<dbReference type="SMART" id="SM00899">
    <property type="entry name" value="FeoA"/>
    <property type="match status" value="1"/>
</dbReference>
<sequence>MTLDRLKPSQRAVVRAIDCNQPSRGKLMDMGVIPGATITYVRPAPYGKGCQIEVKSTQLMLRGDLAEAIEVQQA</sequence>
<name>A0A8J2U4C9_9GAMM</name>
<evidence type="ECO:0000256" key="1">
    <source>
        <dbReference type="ARBA" id="ARBA00023004"/>
    </source>
</evidence>
<feature type="domain" description="Ferrous iron transporter FeoA-like" evidence="2">
    <location>
        <begin position="1"/>
        <end position="73"/>
    </location>
</feature>
<comment type="caution">
    <text evidence="3">The sequence shown here is derived from an EMBL/GenBank/DDBJ whole genome shotgun (WGS) entry which is preliminary data.</text>
</comment>
<dbReference type="InterPro" id="IPR052713">
    <property type="entry name" value="FeoA"/>
</dbReference>